<accession>A0A9X4QWN7</accession>
<proteinExistence type="predicted"/>
<keyword evidence="2" id="KW-0540">Nuclease</keyword>
<feature type="compositionally biased region" description="Gly residues" evidence="1">
    <location>
        <begin position="97"/>
        <end position="113"/>
    </location>
</feature>
<name>A0A9X4QWN7_9BACL</name>
<feature type="region of interest" description="Disordered" evidence="1">
    <location>
        <begin position="84"/>
        <end position="113"/>
    </location>
</feature>
<comment type="caution">
    <text evidence="2">The sequence shown here is derived from an EMBL/GenBank/DDBJ whole genome shotgun (WGS) entry which is preliminary data.</text>
</comment>
<organism evidence="2 3">
    <name type="scientific">Cohnella rhizosphaerae</name>
    <dbReference type="NCBI Taxonomy" id="1457232"/>
    <lineage>
        <taxon>Bacteria</taxon>
        <taxon>Bacillati</taxon>
        <taxon>Bacillota</taxon>
        <taxon>Bacilli</taxon>
        <taxon>Bacillales</taxon>
        <taxon>Paenibacillaceae</taxon>
        <taxon>Cohnella</taxon>
    </lineage>
</organism>
<protein>
    <submittedName>
        <fullName evidence="2">Restriction endonuclease subunit S</fullName>
    </submittedName>
</protein>
<keyword evidence="2" id="KW-0255">Endonuclease</keyword>
<gene>
    <name evidence="2" type="ORF">OMP40_39365</name>
</gene>
<dbReference type="InterPro" id="IPR058705">
    <property type="entry name" value="A_ENA"/>
</dbReference>
<dbReference type="RefSeq" id="WP_277539642.1">
    <property type="nucleotide sequence ID" value="NZ_JAPDIA010000009.1"/>
</dbReference>
<sequence>MTREEAYYNTLNAIAKMQWNMAMILEAKAFEAEKVRNWLCMHVTTDSIPDHASNLSTSLKIHEQNVELIESLTKLCQGMNRSMKTILSPGGDEEEGGGLSGLLDGFGGGDSDG</sequence>
<evidence type="ECO:0000313" key="3">
    <source>
        <dbReference type="Proteomes" id="UP001153404"/>
    </source>
</evidence>
<reference evidence="2" key="1">
    <citation type="submission" date="2022-10" db="EMBL/GenBank/DDBJ databases">
        <title>Comparative genomic analysis of Cohnella hashimotonis sp. nov., isolated from the International Space Station.</title>
        <authorList>
            <person name="Simpson A."/>
            <person name="Venkateswaran K."/>
        </authorList>
    </citation>
    <scope>NUCLEOTIDE SEQUENCE</scope>
    <source>
        <strain evidence="2">DSM 28161</strain>
    </source>
</reference>
<dbReference type="EMBL" id="JAPDIA010000009">
    <property type="protein sequence ID" value="MDG0814676.1"/>
    <property type="molecule type" value="Genomic_DNA"/>
</dbReference>
<keyword evidence="2" id="KW-0378">Hydrolase</keyword>
<dbReference type="AlphaFoldDB" id="A0A9X4QWN7"/>
<dbReference type="GO" id="GO:0004519">
    <property type="term" value="F:endonuclease activity"/>
    <property type="evidence" value="ECO:0007669"/>
    <property type="project" value="UniProtKB-KW"/>
</dbReference>
<dbReference type="Pfam" id="PF26595">
    <property type="entry name" value="A_ENA"/>
    <property type="match status" value="1"/>
</dbReference>
<evidence type="ECO:0000313" key="2">
    <source>
        <dbReference type="EMBL" id="MDG0814676.1"/>
    </source>
</evidence>
<evidence type="ECO:0000256" key="1">
    <source>
        <dbReference type="SAM" id="MobiDB-lite"/>
    </source>
</evidence>
<keyword evidence="3" id="KW-1185">Reference proteome</keyword>
<dbReference type="Proteomes" id="UP001153404">
    <property type="component" value="Unassembled WGS sequence"/>
</dbReference>